<name>A0ACB7EH25_NIBAL</name>
<gene>
    <name evidence="1" type="primary">VDAC2.2</name>
    <name evidence="1" type="ORF">GBF38_002335</name>
</gene>
<reference evidence="1" key="1">
    <citation type="submission" date="2020-04" db="EMBL/GenBank/DDBJ databases">
        <title>A chromosome-scale assembly and high-density genetic map of the yellow drum (Nibea albiflora) genome.</title>
        <authorList>
            <person name="Xu D."/>
            <person name="Zhang W."/>
            <person name="Chen R."/>
            <person name="Tan P."/>
            <person name="Wang L."/>
            <person name="Song H."/>
            <person name="Tian L."/>
            <person name="Zhu Q."/>
            <person name="Wang B."/>
        </authorList>
    </citation>
    <scope>NUCLEOTIDE SEQUENCE</scope>
    <source>
        <strain evidence="1">ZJHYS-2018</strain>
    </source>
</reference>
<accession>A0ACB7EH25</accession>
<dbReference type="EMBL" id="CM024797">
    <property type="protein sequence ID" value="KAG8000156.1"/>
    <property type="molecule type" value="Genomic_DNA"/>
</dbReference>
<proteinExistence type="predicted"/>
<organism evidence="1 2">
    <name type="scientific">Nibea albiflora</name>
    <name type="common">Yellow drum</name>
    <name type="synonym">Corvina albiflora</name>
    <dbReference type="NCBI Taxonomy" id="240163"/>
    <lineage>
        <taxon>Eukaryota</taxon>
        <taxon>Metazoa</taxon>
        <taxon>Chordata</taxon>
        <taxon>Craniata</taxon>
        <taxon>Vertebrata</taxon>
        <taxon>Euteleostomi</taxon>
        <taxon>Actinopterygii</taxon>
        <taxon>Neopterygii</taxon>
        <taxon>Teleostei</taxon>
        <taxon>Neoteleostei</taxon>
        <taxon>Acanthomorphata</taxon>
        <taxon>Eupercaria</taxon>
        <taxon>Sciaenidae</taxon>
        <taxon>Nibea</taxon>
    </lineage>
</organism>
<evidence type="ECO:0000313" key="1">
    <source>
        <dbReference type="EMBL" id="KAG8000156.1"/>
    </source>
</evidence>
<sequence>MAVHLRILLILTALTGIHSIKTVSEVSVQAGDSISIPCLYEPRYTDHVKYLCKGYYWNYCSSAVRTGQRSSGKYSISDDKSRRIFTVTINDLTDGDTDYCTETYLKNIIIPLSLLIFAVMAALVVWFILKKQKQTKAEPSATRKADAEMRSDGDVMYSSVVVTQQTAPRVNFNIAVKQFTHEENPSVSDSPVISFCSLTDMDVNLSFILILTGLTVKTGQQSSGKYSISDDKSRRIFTVTINDLTDGDTHYWWCAVEIKGGSDVSAYFHLSVTRVRTGQQSSGKYSISDDKSRRIFTVTINDLTDGDTDYWCAVEMNGGPDVRAYFHLSVTRGTPSLYVDRQEITGYIGEQITIKCYTYNYGEIKWCKLGGSCVTSSGSIAGTRVTIDKGNHNVFTVTMSGLRTESSGWYWCAKRDFQMPVYLTVTQKPTTIKTGQQSSGKYSISDDKSRRIFTVTINDLTDGDTDYWCAVDIKGASDDGAYFHLSVTRGTPSLYVDRQEITGYIGEQITINCYNSNYGEIKWCKLGGSCVTSSGSIAGTRVTIDTGNRDVFTVTMSGLRTESSGWYWCAKGDFQMPVHLTVELPTASTLSPTSEHVTQVSVFTSEAPTAHGGHFSSTNLSTSFYIRLTLLVLFVTVTSFIWFMVKRHNTPSLYVDHQEITAFIGGNITISCHNGNNGAMGWCRLGGSCVTSSGSIRGTRVTIDRSIRNVFTVTMSGLRTESSGWYWCDKGDFQMPVHLNVELPTTYTMAVPPCYADLGKSAKDIFNKGYGFGLVKLDVKTKSASGVEFKTAGSSNTDTSKVAGSLETKYKRSEYGLTFTEKWNTDNTLGTEITVEDQIAKGLKLTFDTTFSPNTGISVICLALSVQVHQNSLLVNSKKSGKVKTAYKREYVNLGCDVDFDFAGPTIHGAAVVGYEGWLAGYQMSFDTAKSKMTQNNFAIGYKTGDFQLHTNVNDGAEFGGSIYQKVSDQLETAVNLAWTAGSNSTRFGVKLTLSGLVDGKNINAGGHKLGLGLELEA</sequence>
<evidence type="ECO:0000313" key="2">
    <source>
        <dbReference type="Proteomes" id="UP000805704"/>
    </source>
</evidence>
<protein>
    <submittedName>
        <fullName evidence="1">Voltage-dependent anion-selective channel protein 2</fullName>
    </submittedName>
</protein>
<dbReference type="Proteomes" id="UP000805704">
    <property type="component" value="Chromosome 9"/>
</dbReference>
<comment type="caution">
    <text evidence="1">The sequence shown here is derived from an EMBL/GenBank/DDBJ whole genome shotgun (WGS) entry which is preliminary data.</text>
</comment>
<keyword evidence="2" id="KW-1185">Reference proteome</keyword>